<evidence type="ECO:0000313" key="1">
    <source>
        <dbReference type="EMBL" id="KAK7349860.1"/>
    </source>
</evidence>
<sequence length="114" mass="12777">MASIVAFLFTSFGPSYDHDLSWKQLHKLATAYLVHGPLVVDHLVGASFKNFQMKNLLPLEAAESLVDDSVFDDFSRIQSLKNQILNLRPLYSGGHYSLNNKRCSGVTKETKVFS</sequence>
<proteinExistence type="predicted"/>
<protein>
    <submittedName>
        <fullName evidence="1">Uncharacterized protein</fullName>
    </submittedName>
</protein>
<dbReference type="Proteomes" id="UP001367508">
    <property type="component" value="Unassembled WGS sequence"/>
</dbReference>
<dbReference type="EMBL" id="JAYMYQ010000002">
    <property type="protein sequence ID" value="KAK7349860.1"/>
    <property type="molecule type" value="Genomic_DNA"/>
</dbReference>
<dbReference type="AlphaFoldDB" id="A0AAN9M7T3"/>
<gene>
    <name evidence="1" type="ORF">VNO77_07632</name>
</gene>
<name>A0AAN9M7T3_CANGL</name>
<comment type="caution">
    <text evidence="1">The sequence shown here is derived from an EMBL/GenBank/DDBJ whole genome shotgun (WGS) entry which is preliminary data.</text>
</comment>
<accession>A0AAN9M7T3</accession>
<organism evidence="1 2">
    <name type="scientific">Canavalia gladiata</name>
    <name type="common">Sword bean</name>
    <name type="synonym">Dolichos gladiatus</name>
    <dbReference type="NCBI Taxonomy" id="3824"/>
    <lineage>
        <taxon>Eukaryota</taxon>
        <taxon>Viridiplantae</taxon>
        <taxon>Streptophyta</taxon>
        <taxon>Embryophyta</taxon>
        <taxon>Tracheophyta</taxon>
        <taxon>Spermatophyta</taxon>
        <taxon>Magnoliopsida</taxon>
        <taxon>eudicotyledons</taxon>
        <taxon>Gunneridae</taxon>
        <taxon>Pentapetalae</taxon>
        <taxon>rosids</taxon>
        <taxon>fabids</taxon>
        <taxon>Fabales</taxon>
        <taxon>Fabaceae</taxon>
        <taxon>Papilionoideae</taxon>
        <taxon>50 kb inversion clade</taxon>
        <taxon>NPAAA clade</taxon>
        <taxon>indigoferoid/millettioid clade</taxon>
        <taxon>Phaseoleae</taxon>
        <taxon>Canavalia</taxon>
    </lineage>
</organism>
<reference evidence="1 2" key="1">
    <citation type="submission" date="2024-01" db="EMBL/GenBank/DDBJ databases">
        <title>The genomes of 5 underutilized Papilionoideae crops provide insights into root nodulation and disease resistanc.</title>
        <authorList>
            <person name="Jiang F."/>
        </authorList>
    </citation>
    <scope>NUCLEOTIDE SEQUENCE [LARGE SCALE GENOMIC DNA]</scope>
    <source>
        <strain evidence="1">LVBAO_FW01</strain>
        <tissue evidence="1">Leaves</tissue>
    </source>
</reference>
<keyword evidence="2" id="KW-1185">Reference proteome</keyword>
<evidence type="ECO:0000313" key="2">
    <source>
        <dbReference type="Proteomes" id="UP001367508"/>
    </source>
</evidence>